<evidence type="ECO:0000259" key="1">
    <source>
        <dbReference type="Pfam" id="PF20598"/>
    </source>
</evidence>
<comment type="caution">
    <text evidence="2">The sequence shown here is derived from an EMBL/GenBank/DDBJ whole genome shotgun (WGS) entry which is preliminary data.</text>
</comment>
<accession>A0AB73BJ62</accession>
<proteinExistence type="predicted"/>
<dbReference type="RefSeq" id="WP_149613843.1">
    <property type="nucleotide sequence ID" value="NZ_SEUK01000044.1"/>
</dbReference>
<gene>
    <name evidence="2" type="ORF">EU508_06115</name>
</gene>
<feature type="domain" description="DUF6795" evidence="1">
    <location>
        <begin position="24"/>
        <end position="126"/>
    </location>
</feature>
<protein>
    <recommendedName>
        <fullName evidence="1">DUF6795 domain-containing protein</fullName>
    </recommendedName>
</protein>
<organism evidence="2 3">
    <name type="scientific">Pseudoalteromonas fuliginea</name>
    <dbReference type="NCBI Taxonomy" id="1872678"/>
    <lineage>
        <taxon>Bacteria</taxon>
        <taxon>Pseudomonadati</taxon>
        <taxon>Pseudomonadota</taxon>
        <taxon>Gammaproteobacteria</taxon>
        <taxon>Alteromonadales</taxon>
        <taxon>Pseudoalteromonadaceae</taxon>
        <taxon>Pseudoalteromonas</taxon>
    </lineage>
</organism>
<dbReference type="Pfam" id="PF20598">
    <property type="entry name" value="DUF6795"/>
    <property type="match status" value="1"/>
</dbReference>
<dbReference type="InterPro" id="IPR046474">
    <property type="entry name" value="DUF6795"/>
</dbReference>
<sequence length="173" mass="19885">MNTEVKTTMFGLIKKYDVHMCSEVKGIITLNGNPVEGVLINRSLKFAHKIEKEDQVITASDGTFNMPEVVVESKIPGDMFSHEVTYQLITAIHGGEEYELWNSELRGIDEPDEYKQKLSSLNADLVSPNVDFIFPNHAHENLDFYGSTICRWESDFEIYETEDDDTDYFKDFK</sequence>
<name>A0AB73BJ62_9GAMM</name>
<evidence type="ECO:0000313" key="2">
    <source>
        <dbReference type="EMBL" id="KAA1162565.1"/>
    </source>
</evidence>
<dbReference type="AlphaFoldDB" id="A0AB73BJ62"/>
<dbReference type="Proteomes" id="UP000324162">
    <property type="component" value="Unassembled WGS sequence"/>
</dbReference>
<dbReference type="EMBL" id="SEUK01000044">
    <property type="protein sequence ID" value="KAA1162565.1"/>
    <property type="molecule type" value="Genomic_DNA"/>
</dbReference>
<evidence type="ECO:0000313" key="3">
    <source>
        <dbReference type="Proteomes" id="UP000324162"/>
    </source>
</evidence>
<reference evidence="2 3" key="1">
    <citation type="submission" date="2019-01" db="EMBL/GenBank/DDBJ databases">
        <title>Genome sequences of marine Pseudoalteromonas species.</title>
        <authorList>
            <person name="Boraston A.B."/>
            <person name="Hehemann J.-H."/>
            <person name="Vickers C.J."/>
            <person name="Salama-Alber O."/>
            <person name="Abe K."/>
            <person name="Hettle A.J."/>
        </authorList>
    </citation>
    <scope>NUCLEOTIDE SEQUENCE [LARGE SCALE GENOMIC DNA]</scope>
    <source>
        <strain evidence="2 3">PS42</strain>
    </source>
</reference>